<evidence type="ECO:0000313" key="4">
    <source>
        <dbReference type="EMBL" id="TRX63028.1"/>
    </source>
</evidence>
<keyword evidence="2" id="KW-1133">Transmembrane helix</keyword>
<dbReference type="Proteomes" id="UP000320443">
    <property type="component" value="Unassembled WGS sequence"/>
</dbReference>
<protein>
    <submittedName>
        <fullName evidence="4">PH domain-containing protein</fullName>
    </submittedName>
</protein>
<feature type="transmembrane region" description="Helical" evidence="2">
    <location>
        <begin position="76"/>
        <end position="97"/>
    </location>
</feature>
<evidence type="ECO:0000256" key="2">
    <source>
        <dbReference type="SAM" id="Phobius"/>
    </source>
</evidence>
<reference evidence="4 5" key="1">
    <citation type="submission" date="2019-07" db="EMBL/GenBank/DDBJ databases">
        <title>Draft genome of C. aurimucosum strain 2274.</title>
        <authorList>
            <person name="Pacheco L.G.C."/>
            <person name="Aguiar E.R.G.R."/>
            <person name="Santos C.S."/>
            <person name="Rocha D.J.P.G."/>
            <person name="Sant'Anna L.O."/>
            <person name="Mattos-Guaraldi A.L."/>
            <person name="Santos L.S."/>
        </authorList>
    </citation>
    <scope>NUCLEOTIDE SEQUENCE [LARGE SCALE GENOMIC DNA]</scope>
    <source>
        <strain evidence="4 5">2274</strain>
    </source>
</reference>
<name>A0A553G0J0_9CORY</name>
<comment type="caution">
    <text evidence="4">The sequence shown here is derived from an EMBL/GenBank/DDBJ whole genome shotgun (WGS) entry which is preliminary data.</text>
</comment>
<feature type="domain" description="Low molecular weight protein antigen 6 PH" evidence="3">
    <location>
        <begin position="128"/>
        <end position="198"/>
    </location>
</feature>
<evidence type="ECO:0000313" key="5">
    <source>
        <dbReference type="Proteomes" id="UP000320443"/>
    </source>
</evidence>
<feature type="region of interest" description="Disordered" evidence="1">
    <location>
        <begin position="1"/>
        <end position="43"/>
    </location>
</feature>
<feature type="compositionally biased region" description="Low complexity" evidence="1">
    <location>
        <begin position="16"/>
        <end position="34"/>
    </location>
</feature>
<evidence type="ECO:0000256" key="1">
    <source>
        <dbReference type="SAM" id="MobiDB-lite"/>
    </source>
</evidence>
<dbReference type="InterPro" id="IPR019692">
    <property type="entry name" value="CFP-6_PH"/>
</dbReference>
<accession>A0A553G0J0</accession>
<dbReference type="AlphaFoldDB" id="A0A553G0J0"/>
<feature type="transmembrane region" description="Helical" evidence="2">
    <location>
        <begin position="109"/>
        <end position="126"/>
    </location>
</feature>
<gene>
    <name evidence="4" type="ORF">FNY97_03740</name>
</gene>
<keyword evidence="2" id="KW-0812">Transmembrane</keyword>
<keyword evidence="5" id="KW-1185">Reference proteome</keyword>
<dbReference type="EMBL" id="VKDK01000004">
    <property type="protein sequence ID" value="TRX63028.1"/>
    <property type="molecule type" value="Genomic_DNA"/>
</dbReference>
<dbReference type="Pfam" id="PF10756">
    <property type="entry name" value="bPH_6"/>
    <property type="match status" value="1"/>
</dbReference>
<evidence type="ECO:0000259" key="3">
    <source>
        <dbReference type="Pfam" id="PF10756"/>
    </source>
</evidence>
<proteinExistence type="predicted"/>
<keyword evidence="2" id="KW-0472">Membrane</keyword>
<organism evidence="4 5">
    <name type="scientific">Corynebacterium hiratae</name>
    <dbReference type="NCBI Taxonomy" id="3139423"/>
    <lineage>
        <taxon>Bacteria</taxon>
        <taxon>Bacillati</taxon>
        <taxon>Actinomycetota</taxon>
        <taxon>Actinomycetes</taxon>
        <taxon>Mycobacteriales</taxon>
        <taxon>Corynebacteriaceae</taxon>
        <taxon>Corynebacterium</taxon>
    </lineage>
</organism>
<sequence length="208" mass="22903">MTDSQVPSGHEERAQSAHANQSSASSQPAASMAAGGPGRGMSDEQMLAYTSADPFAQTSSKPWEYEVTSPYLRKVAIIWIILVMAAHLFMGFTVGLSFTGATVTTIDKFAFPGVGVVISILSWLALTRPRLRANSDGVEVRNIVGTRFYPWQVIYGLSFPEGSRMARIELPDFEYVPVWALQSGDKDDVITNVRSFRDLEARYMPQDD</sequence>
<dbReference type="RefSeq" id="WP_046649098.1">
    <property type="nucleotide sequence ID" value="NZ_VKDK01000004.1"/>
</dbReference>